<keyword evidence="6 8" id="KW-0472">Membrane</keyword>
<keyword evidence="7" id="KW-0924">Ammonia transport</keyword>
<evidence type="ECO:0000259" key="9">
    <source>
        <dbReference type="Pfam" id="PF00909"/>
    </source>
</evidence>
<evidence type="ECO:0000313" key="10">
    <source>
        <dbReference type="EMBL" id="RLU15708.1"/>
    </source>
</evidence>
<name>A0A3L8D756_OOCBI</name>
<evidence type="ECO:0000256" key="6">
    <source>
        <dbReference type="ARBA" id="ARBA00023136"/>
    </source>
</evidence>
<evidence type="ECO:0000256" key="5">
    <source>
        <dbReference type="ARBA" id="ARBA00022989"/>
    </source>
</evidence>
<evidence type="ECO:0000256" key="1">
    <source>
        <dbReference type="ARBA" id="ARBA00004141"/>
    </source>
</evidence>
<feature type="transmembrane region" description="Helical" evidence="8">
    <location>
        <begin position="323"/>
        <end position="339"/>
    </location>
</feature>
<dbReference type="EMBL" id="QOIP01000012">
    <property type="protein sequence ID" value="RLU15708.1"/>
    <property type="molecule type" value="Genomic_DNA"/>
</dbReference>
<dbReference type="AlphaFoldDB" id="A0A3L8D756"/>
<evidence type="ECO:0000256" key="3">
    <source>
        <dbReference type="ARBA" id="ARBA00022448"/>
    </source>
</evidence>
<keyword evidence="3" id="KW-0813">Transport</keyword>
<dbReference type="GO" id="GO:0008519">
    <property type="term" value="F:ammonium channel activity"/>
    <property type="evidence" value="ECO:0007669"/>
    <property type="project" value="InterPro"/>
</dbReference>
<evidence type="ECO:0000256" key="7">
    <source>
        <dbReference type="ARBA" id="ARBA00023177"/>
    </source>
</evidence>
<feature type="transmembrane region" description="Helical" evidence="8">
    <location>
        <begin position="388"/>
        <end position="413"/>
    </location>
</feature>
<dbReference type="PANTHER" id="PTHR11730:SF6">
    <property type="entry name" value="AMMONIUM TRANSPORTER"/>
    <property type="match status" value="1"/>
</dbReference>
<feature type="transmembrane region" description="Helical" evidence="8">
    <location>
        <begin position="223"/>
        <end position="247"/>
    </location>
</feature>
<dbReference type="GO" id="GO:0097272">
    <property type="term" value="P:ammonium homeostasis"/>
    <property type="evidence" value="ECO:0007669"/>
    <property type="project" value="TreeGrafter"/>
</dbReference>
<dbReference type="GO" id="GO:0005886">
    <property type="term" value="C:plasma membrane"/>
    <property type="evidence" value="ECO:0007669"/>
    <property type="project" value="TreeGrafter"/>
</dbReference>
<feature type="transmembrane region" description="Helical" evidence="8">
    <location>
        <begin position="148"/>
        <end position="169"/>
    </location>
</feature>
<comment type="caution">
    <text evidence="10">The sequence shown here is derived from an EMBL/GenBank/DDBJ whole genome shotgun (WGS) entry which is preliminary data.</text>
</comment>
<feature type="domain" description="Ammonium transporter AmtB-like" evidence="9">
    <location>
        <begin position="47"/>
        <end position="422"/>
    </location>
</feature>
<dbReference type="OrthoDB" id="534912at2759"/>
<feature type="transmembrane region" description="Helical" evidence="8">
    <location>
        <begin position="267"/>
        <end position="286"/>
    </location>
</feature>
<organism evidence="10 11">
    <name type="scientific">Ooceraea biroi</name>
    <name type="common">Clonal raider ant</name>
    <name type="synonym">Cerapachys biroi</name>
    <dbReference type="NCBI Taxonomy" id="2015173"/>
    <lineage>
        <taxon>Eukaryota</taxon>
        <taxon>Metazoa</taxon>
        <taxon>Ecdysozoa</taxon>
        <taxon>Arthropoda</taxon>
        <taxon>Hexapoda</taxon>
        <taxon>Insecta</taxon>
        <taxon>Pterygota</taxon>
        <taxon>Neoptera</taxon>
        <taxon>Endopterygota</taxon>
        <taxon>Hymenoptera</taxon>
        <taxon>Apocrita</taxon>
        <taxon>Aculeata</taxon>
        <taxon>Formicoidea</taxon>
        <taxon>Formicidae</taxon>
        <taxon>Dorylinae</taxon>
        <taxon>Ooceraea</taxon>
    </lineage>
</organism>
<dbReference type="InterPro" id="IPR024041">
    <property type="entry name" value="NH4_transpt_AmtB-like_dom"/>
</dbReference>
<dbReference type="InterPro" id="IPR029020">
    <property type="entry name" value="Ammonium/urea_transptr"/>
</dbReference>
<evidence type="ECO:0000256" key="4">
    <source>
        <dbReference type="ARBA" id="ARBA00022692"/>
    </source>
</evidence>
<feature type="transmembrane region" description="Helical" evidence="8">
    <location>
        <begin position="351"/>
        <end position="376"/>
    </location>
</feature>
<keyword evidence="5 8" id="KW-1133">Transmembrane helix</keyword>
<dbReference type="Gene3D" id="1.10.3430.10">
    <property type="entry name" value="Ammonium transporter AmtB like domains"/>
    <property type="match status" value="1"/>
</dbReference>
<feature type="transmembrane region" description="Helical" evidence="8">
    <location>
        <begin position="74"/>
        <end position="97"/>
    </location>
</feature>
<feature type="transmembrane region" description="Helical" evidence="8">
    <location>
        <begin position="44"/>
        <end position="62"/>
    </location>
</feature>
<sequence>MSSAADHSSPSDYFYAENYDYAVQSRSLHNNTATPIAHLNGNSLIRLVLTILLRAGFVLVQLGSVPVNNVNLILLHNAVDFCCVTVMYFLTGFLVAYNGDLAGLIGEGYWIGDPMVDKNEAITGWQAIVIASAICTTAVAGRMHAAGYLLVGALLSGLIQPLLIHWAWTAEGWMAENELGGRIVSFKDYAGAAVVHVVGGLSGLIGCITLGRRMLRLKDLDDASITAGSAGTVFGGLLLILAGLQGLCTSTYERDKFRMSTRDPSHAYVNNLLAAASCTLLVVALHSAFSRESFNHWTAMRCVQGMLAGVVTVSAAANEYSPQTAIALGCLGGVAFYLISRQVFRSALEDYCNVVAVHLVCAILGSVLAPFCAVHLDTEDTTTLLLNFSWQLICLAALFALVGTAMLLVFGMLELCGILRNRSEWLNHVRANVAVDRGPPRSFLRRLFFPDSGSVYLQPGSISSTDHRPSADSRFCKYQTEIDKLEKGRFTSKREMNIKNEDSVTQPLPTGTRIKKARQVHTLSGSIPVVMEDQGGTGESINHNLPEIVRKQFLGREIKHVLDPIEEIDEEHAKECEVQPSNPQRNIEDCNAGDENSIFRKSINAFATTRDSNESNYQLRRTAKLINLHHELSKEDLRVVFGPKRVDSSSSDSCDEDIIFARNESVRDIMTSNDSLIHGTN</sequence>
<comment type="similarity">
    <text evidence="2">Belongs to the ammonia transporter channel (TC 1.A.11.2) family.</text>
</comment>
<dbReference type="PANTHER" id="PTHR11730">
    <property type="entry name" value="AMMONIUM TRANSPORTER"/>
    <property type="match status" value="1"/>
</dbReference>
<feature type="transmembrane region" description="Helical" evidence="8">
    <location>
        <begin position="122"/>
        <end position="141"/>
    </location>
</feature>
<dbReference type="Pfam" id="PF00909">
    <property type="entry name" value="Ammonium_transp"/>
    <property type="match status" value="1"/>
</dbReference>
<keyword evidence="4 8" id="KW-0812">Transmembrane</keyword>
<evidence type="ECO:0000256" key="2">
    <source>
        <dbReference type="ARBA" id="ARBA00005887"/>
    </source>
</evidence>
<reference evidence="10 11" key="1">
    <citation type="journal article" date="2018" name="Genome Res.">
        <title>The genomic architecture and molecular evolution of ant odorant receptors.</title>
        <authorList>
            <person name="McKenzie S.K."/>
            <person name="Kronauer D.J.C."/>
        </authorList>
    </citation>
    <scope>NUCLEOTIDE SEQUENCE [LARGE SCALE GENOMIC DNA]</scope>
    <source>
        <strain evidence="10">Clonal line C1</strain>
    </source>
</reference>
<evidence type="ECO:0000256" key="8">
    <source>
        <dbReference type="SAM" id="Phobius"/>
    </source>
</evidence>
<comment type="subcellular location">
    <subcellularLocation>
        <location evidence="1">Membrane</location>
        <topology evidence="1">Multi-pass membrane protein</topology>
    </subcellularLocation>
</comment>
<evidence type="ECO:0000313" key="11">
    <source>
        <dbReference type="Proteomes" id="UP000279307"/>
    </source>
</evidence>
<dbReference type="SUPFAM" id="SSF111352">
    <property type="entry name" value="Ammonium transporter"/>
    <property type="match status" value="1"/>
</dbReference>
<accession>A0A3L8D756</accession>
<dbReference type="Proteomes" id="UP000279307">
    <property type="component" value="Chromosome 12"/>
</dbReference>
<protein>
    <recommendedName>
        <fullName evidence="9">Ammonium transporter AmtB-like domain-containing protein</fullName>
    </recommendedName>
</protein>
<proteinExistence type="inferred from homology"/>
<feature type="transmembrane region" description="Helical" evidence="8">
    <location>
        <begin position="189"/>
        <end position="211"/>
    </location>
</feature>
<gene>
    <name evidence="10" type="ORF">DMN91_011463</name>
</gene>